<reference evidence="1" key="2">
    <citation type="submission" date="2020-05" db="EMBL/GenBank/DDBJ databases">
        <authorList>
            <person name="Kim H.-S."/>
            <person name="Proctor R.H."/>
            <person name="Brown D.W."/>
        </authorList>
    </citation>
    <scope>NUCLEOTIDE SEQUENCE</scope>
    <source>
        <strain evidence="1">NRRL 20472</strain>
    </source>
</reference>
<dbReference type="Proteomes" id="UP000622797">
    <property type="component" value="Unassembled WGS sequence"/>
</dbReference>
<evidence type="ECO:0000313" key="2">
    <source>
        <dbReference type="Proteomes" id="UP000622797"/>
    </source>
</evidence>
<keyword evidence="2" id="KW-1185">Reference proteome</keyword>
<sequence>MPSSQEYGARNAVAAGEVVVSQIENMVTQLKELADKIPNLDEQGMGTLQHQLLEKFWLQSYRWLDDEDVDNFVQAAAASRVELGVDSIIYKRFLASAKSARGDRLIREVGKDSQGLDAEYKAG</sequence>
<organism evidence="1 2">
    <name type="scientific">Fusarium sarcochroum</name>
    <dbReference type="NCBI Taxonomy" id="1208366"/>
    <lineage>
        <taxon>Eukaryota</taxon>
        <taxon>Fungi</taxon>
        <taxon>Dikarya</taxon>
        <taxon>Ascomycota</taxon>
        <taxon>Pezizomycotina</taxon>
        <taxon>Sordariomycetes</taxon>
        <taxon>Hypocreomycetidae</taxon>
        <taxon>Hypocreales</taxon>
        <taxon>Nectriaceae</taxon>
        <taxon>Fusarium</taxon>
        <taxon>Fusarium lateritium species complex</taxon>
    </lineage>
</organism>
<name>A0A8H4SVS4_9HYPO</name>
<protein>
    <submittedName>
        <fullName evidence="1">Uncharacterized protein</fullName>
    </submittedName>
</protein>
<proteinExistence type="predicted"/>
<evidence type="ECO:0000313" key="1">
    <source>
        <dbReference type="EMBL" id="KAF4946454.1"/>
    </source>
</evidence>
<gene>
    <name evidence="1" type="ORF">FSARC_14193</name>
</gene>
<accession>A0A8H4SVS4</accession>
<reference evidence="1" key="1">
    <citation type="journal article" date="2020" name="BMC Genomics">
        <title>Correction to: Identification and distribution of gene clusters required for synthesis of sphingolipid metabolism inhibitors in diverse species of the filamentous fungus Fusarium.</title>
        <authorList>
            <person name="Kim H.S."/>
            <person name="Lohmar J.M."/>
            <person name="Busman M."/>
            <person name="Brown D.W."/>
            <person name="Naumann T.A."/>
            <person name="Divon H.H."/>
            <person name="Lysoe E."/>
            <person name="Uhlig S."/>
            <person name="Proctor R.H."/>
        </authorList>
    </citation>
    <scope>NUCLEOTIDE SEQUENCE</scope>
    <source>
        <strain evidence="1">NRRL 20472</strain>
    </source>
</reference>
<comment type="caution">
    <text evidence="1">The sequence shown here is derived from an EMBL/GenBank/DDBJ whole genome shotgun (WGS) entry which is preliminary data.</text>
</comment>
<dbReference type="EMBL" id="JABEXW010001163">
    <property type="protein sequence ID" value="KAF4946454.1"/>
    <property type="molecule type" value="Genomic_DNA"/>
</dbReference>
<dbReference type="AlphaFoldDB" id="A0A8H4SVS4"/>